<accession>A0A975T8D6</accession>
<protein>
    <submittedName>
        <fullName evidence="1">Uncharacterized protein</fullName>
    </submittedName>
</protein>
<dbReference type="Proteomes" id="UP000683511">
    <property type="component" value="Chromosome"/>
</dbReference>
<keyword evidence="2" id="KW-1185">Reference proteome</keyword>
<organism evidence="1 2">
    <name type="scientific">Richelia sinica FACHB-800</name>
    <dbReference type="NCBI Taxonomy" id="1357546"/>
    <lineage>
        <taxon>Bacteria</taxon>
        <taxon>Bacillati</taxon>
        <taxon>Cyanobacteriota</taxon>
        <taxon>Cyanophyceae</taxon>
        <taxon>Nostocales</taxon>
        <taxon>Nostocaceae</taxon>
        <taxon>Richelia</taxon>
    </lineage>
</organism>
<proteinExistence type="predicted"/>
<dbReference type="KEGG" id="rsin:B6N60_01950"/>
<sequence length="38" mass="4252">MHLLFKCSGLLSDNRKNLGVLFVDILKLKEKPLAVLAN</sequence>
<evidence type="ECO:0000313" key="1">
    <source>
        <dbReference type="EMBL" id="QXE23261.1"/>
    </source>
</evidence>
<name>A0A975T8D6_9NOST</name>
<reference evidence="1" key="1">
    <citation type="submission" date="2017-04" db="EMBL/GenBank/DDBJ databases">
        <title>Genome deletions in a multicellular cyanobacterial endosymbiont for morphological adaptation in marine diatoms.</title>
        <authorList>
            <person name="Wang Y."/>
            <person name="Gao H."/>
            <person name="Li R."/>
            <person name="Xu X."/>
        </authorList>
    </citation>
    <scope>NUCLEOTIDE SEQUENCE</scope>
    <source>
        <strain evidence="1">FACHB 800</strain>
    </source>
</reference>
<dbReference type="AlphaFoldDB" id="A0A975T8D6"/>
<gene>
    <name evidence="1" type="ORF">B6N60_01950</name>
</gene>
<evidence type="ECO:0000313" key="2">
    <source>
        <dbReference type="Proteomes" id="UP000683511"/>
    </source>
</evidence>
<dbReference type="EMBL" id="CP021056">
    <property type="protein sequence ID" value="QXE23261.1"/>
    <property type="molecule type" value="Genomic_DNA"/>
</dbReference>